<gene>
    <name evidence="2" type="ORF">TT172_LOCUS7614</name>
</gene>
<proteinExistence type="predicted"/>
<dbReference type="AlphaFoldDB" id="A0A3S4D7Y0"/>
<accession>A0A3S4D7Y0</accession>
<evidence type="ECO:0000259" key="1">
    <source>
        <dbReference type="PROSITE" id="PS51186"/>
    </source>
</evidence>
<evidence type="ECO:0000313" key="3">
    <source>
        <dbReference type="Proteomes" id="UP000289323"/>
    </source>
</evidence>
<sequence length="193" mass="21366">MASITHVFSQEQHGHLVPYIAALHASCITLDHMVGPFLPPLTNEKLLPWWKERLAEANNGTRIIVLLLPELSLGKKPQGTDLRGLAMLKLSESETGSFRGHIDAVLVDRRHRRQGGAKALVAALEMGALVFYDRQWLTALDQLVDTETGSVAEAAFKKFGYIEIGKVPHFSRALPSGKKGETFFYKEFLPSSS</sequence>
<dbReference type="CDD" id="cd04301">
    <property type="entry name" value="NAT_SF"/>
    <property type="match status" value="1"/>
</dbReference>
<dbReference type="PROSITE" id="PS51186">
    <property type="entry name" value="GNAT"/>
    <property type="match status" value="1"/>
</dbReference>
<dbReference type="EMBL" id="OUUZ01000015">
    <property type="protein sequence ID" value="SPQ25195.1"/>
    <property type="molecule type" value="Genomic_DNA"/>
</dbReference>
<dbReference type="Proteomes" id="UP000289323">
    <property type="component" value="Unassembled WGS sequence"/>
</dbReference>
<dbReference type="InterPro" id="IPR016181">
    <property type="entry name" value="Acyl_CoA_acyltransferase"/>
</dbReference>
<evidence type="ECO:0000313" key="2">
    <source>
        <dbReference type="EMBL" id="SPQ25195.1"/>
    </source>
</evidence>
<dbReference type="InterPro" id="IPR000182">
    <property type="entry name" value="GNAT_dom"/>
</dbReference>
<dbReference type="Pfam" id="PF00583">
    <property type="entry name" value="Acetyltransf_1"/>
    <property type="match status" value="1"/>
</dbReference>
<dbReference type="Gene3D" id="3.40.630.30">
    <property type="match status" value="1"/>
</dbReference>
<dbReference type="SUPFAM" id="SSF55729">
    <property type="entry name" value="Acyl-CoA N-acyltransferases (Nat)"/>
    <property type="match status" value="1"/>
</dbReference>
<dbReference type="GO" id="GO:0016747">
    <property type="term" value="F:acyltransferase activity, transferring groups other than amino-acyl groups"/>
    <property type="evidence" value="ECO:0007669"/>
    <property type="project" value="InterPro"/>
</dbReference>
<reference evidence="2 3" key="1">
    <citation type="submission" date="2018-04" db="EMBL/GenBank/DDBJ databases">
        <authorList>
            <person name="Huttner S."/>
            <person name="Dainat J."/>
        </authorList>
    </citation>
    <scope>NUCLEOTIDE SEQUENCE [LARGE SCALE GENOMIC DNA]</scope>
</reference>
<name>A0A3S4D7Y0_9PEZI</name>
<organism evidence="2 3">
    <name type="scientific">Thermothielavioides terrestris</name>
    <dbReference type="NCBI Taxonomy" id="2587410"/>
    <lineage>
        <taxon>Eukaryota</taxon>
        <taxon>Fungi</taxon>
        <taxon>Dikarya</taxon>
        <taxon>Ascomycota</taxon>
        <taxon>Pezizomycotina</taxon>
        <taxon>Sordariomycetes</taxon>
        <taxon>Sordariomycetidae</taxon>
        <taxon>Sordariales</taxon>
        <taxon>Chaetomiaceae</taxon>
        <taxon>Thermothielavioides</taxon>
    </lineage>
</organism>
<protein>
    <submittedName>
        <fullName evidence="2">3c17c857-f2b1-4742-b8e5-f7bbdadcbf87</fullName>
    </submittedName>
</protein>
<feature type="domain" description="N-acetyltransferase" evidence="1">
    <location>
        <begin position="33"/>
        <end position="181"/>
    </location>
</feature>